<organism evidence="1 2">
    <name type="scientific">Lactococcus petauri</name>
    <dbReference type="NCBI Taxonomy" id="1940789"/>
    <lineage>
        <taxon>Bacteria</taxon>
        <taxon>Bacillati</taxon>
        <taxon>Bacillota</taxon>
        <taxon>Bacilli</taxon>
        <taxon>Lactobacillales</taxon>
        <taxon>Streptococcaceae</taxon>
        <taxon>Lactococcus</taxon>
    </lineage>
</organism>
<dbReference type="Proteomes" id="UP001262817">
    <property type="component" value="Unassembled WGS sequence"/>
</dbReference>
<dbReference type="InterPro" id="IPR011664">
    <property type="entry name" value="Abi_system_AbiD/AbiF-like"/>
</dbReference>
<accession>A0AAJ2IX03</accession>
<dbReference type="RefSeq" id="WP_311843168.1">
    <property type="nucleotide sequence ID" value="NZ_JARPXR010000023.1"/>
</dbReference>
<reference evidence="1" key="1">
    <citation type="submission" date="2023-03" db="EMBL/GenBank/DDBJ databases">
        <authorList>
            <person name="Shen W."/>
            <person name="Cai J."/>
        </authorList>
    </citation>
    <scope>NUCLEOTIDE SEQUENCE</scope>
    <source>
        <strain evidence="1">P86-2</strain>
    </source>
</reference>
<dbReference type="EMBL" id="JARPXR010000023">
    <property type="protein sequence ID" value="MDT2584604.1"/>
    <property type="molecule type" value="Genomic_DNA"/>
</dbReference>
<sequence length="412" mass="48220">MTKEKSFSDLETQFTIQRKRKLIIINKKKAQHLFLTKNYFNFINGFEDLLLKDNSSNSKKYSNFKTISDFNRIYKLDRQIAKSLFYQLSNVEIELKSNIAYYFCEKYCIDGVIDNLKYEDISCYTIPNSNSGLSQYVRYFYNTYSRGKLRGKLNNKKTHKLFSKHSIPIHTNNLIFKGIIEPDNRPQHPSEFHLKGIFTGSLKGLRKNEFEGTLIIDIQRNNITSISDSHKNNVEISLNDVAGTFTDLSYSDYCKIKYPHISSYKKPPFWVIINTLMLNDLISLFHGLDRDIQNSIVKKMGNFDIHNGGKEEFLNALDIVKQLRNKVAHHEIVTRFKTDNNIPINAGLIRRLDLKTRTANLEIKLYDTIIVLNEFYSFKMTSVKFKIRLYMLFNIILLNNDINKKFKSQIGL</sequence>
<gene>
    <name evidence="1" type="ORF">P7D17_10970</name>
</gene>
<dbReference type="Pfam" id="PF07751">
    <property type="entry name" value="Abi_2"/>
    <property type="match status" value="2"/>
</dbReference>
<name>A0AAJ2IX03_9LACT</name>
<evidence type="ECO:0000313" key="2">
    <source>
        <dbReference type="Proteomes" id="UP001262817"/>
    </source>
</evidence>
<comment type="caution">
    <text evidence="1">The sequence shown here is derived from an EMBL/GenBank/DDBJ whole genome shotgun (WGS) entry which is preliminary data.</text>
</comment>
<proteinExistence type="predicted"/>
<protein>
    <submittedName>
        <fullName evidence="1">Abi family protein</fullName>
    </submittedName>
</protein>
<evidence type="ECO:0000313" key="1">
    <source>
        <dbReference type="EMBL" id="MDT2584604.1"/>
    </source>
</evidence>
<dbReference type="AlphaFoldDB" id="A0AAJ2IX03"/>